<keyword evidence="3 7" id="KW-0997">Cell inner membrane</keyword>
<feature type="transmembrane region" description="Helical" evidence="7">
    <location>
        <begin position="279"/>
        <end position="303"/>
    </location>
</feature>
<feature type="transmembrane region" description="Helical" evidence="7">
    <location>
        <begin position="6"/>
        <end position="37"/>
    </location>
</feature>
<evidence type="ECO:0000256" key="7">
    <source>
        <dbReference type="RuleBase" id="RU369079"/>
    </source>
</evidence>
<dbReference type="GO" id="GO:0022857">
    <property type="term" value="F:transmembrane transporter activity"/>
    <property type="evidence" value="ECO:0007669"/>
    <property type="project" value="UniProtKB-UniRule"/>
</dbReference>
<dbReference type="RefSeq" id="WP_055463541.1">
    <property type="nucleotide sequence ID" value="NZ_CYHG01000007.1"/>
</dbReference>
<dbReference type="EMBL" id="CYHG01000007">
    <property type="protein sequence ID" value="CUB04602.1"/>
    <property type="molecule type" value="Genomic_DNA"/>
</dbReference>
<reference evidence="10" key="1">
    <citation type="submission" date="2015-08" db="EMBL/GenBank/DDBJ databases">
        <authorList>
            <person name="Varghese N."/>
        </authorList>
    </citation>
    <scope>NUCLEOTIDE SEQUENCE [LARGE SCALE GENOMIC DNA]</scope>
    <source>
        <strain evidence="10">JCM 18476</strain>
    </source>
</reference>
<evidence type="ECO:0000313" key="10">
    <source>
        <dbReference type="Proteomes" id="UP000182769"/>
    </source>
</evidence>
<gene>
    <name evidence="9" type="ORF">Ga0061065_107176</name>
</gene>
<feature type="transmembrane region" description="Helical" evidence="7">
    <location>
        <begin position="44"/>
        <end position="70"/>
    </location>
</feature>
<comment type="subunit">
    <text evidence="7">The complex comprises the extracytoplasmic solute receptor protein and the two transmembrane proteins.</text>
</comment>
<proteinExistence type="inferred from homology"/>
<accession>A0A0K6IMU4</accession>
<keyword evidence="7" id="KW-0813">Transport</keyword>
<feature type="transmembrane region" description="Helical" evidence="7">
    <location>
        <begin position="142"/>
        <end position="166"/>
    </location>
</feature>
<evidence type="ECO:0000256" key="6">
    <source>
        <dbReference type="ARBA" id="ARBA00023136"/>
    </source>
</evidence>
<feature type="transmembrane region" description="Helical" evidence="7">
    <location>
        <begin position="221"/>
        <end position="243"/>
    </location>
</feature>
<dbReference type="PIRSF" id="PIRSF006066">
    <property type="entry name" value="HI0050"/>
    <property type="match status" value="1"/>
</dbReference>
<feature type="transmembrane region" description="Helical" evidence="7">
    <location>
        <begin position="323"/>
        <end position="355"/>
    </location>
</feature>
<name>A0A0K6IMU4_9GAMM</name>
<evidence type="ECO:0000259" key="8">
    <source>
        <dbReference type="Pfam" id="PF06808"/>
    </source>
</evidence>
<dbReference type="GO" id="GO:0005886">
    <property type="term" value="C:plasma membrane"/>
    <property type="evidence" value="ECO:0007669"/>
    <property type="project" value="UniProtKB-SubCell"/>
</dbReference>
<keyword evidence="6 7" id="KW-0472">Membrane</keyword>
<keyword evidence="4 7" id="KW-0812">Transmembrane</keyword>
<comment type="subcellular location">
    <subcellularLocation>
        <location evidence="1 7">Cell inner membrane</location>
        <topology evidence="1 7">Multi-pass membrane protein</topology>
    </subcellularLocation>
</comment>
<evidence type="ECO:0000256" key="5">
    <source>
        <dbReference type="ARBA" id="ARBA00022989"/>
    </source>
</evidence>
<dbReference type="Pfam" id="PF06808">
    <property type="entry name" value="DctM"/>
    <property type="match status" value="1"/>
</dbReference>
<feature type="transmembrane region" description="Helical" evidence="7">
    <location>
        <begin position="249"/>
        <end position="267"/>
    </location>
</feature>
<evidence type="ECO:0000256" key="4">
    <source>
        <dbReference type="ARBA" id="ARBA00022692"/>
    </source>
</evidence>
<dbReference type="OrthoDB" id="9796052at2"/>
<dbReference type="NCBIfam" id="TIGR00786">
    <property type="entry name" value="dctM"/>
    <property type="match status" value="1"/>
</dbReference>
<feature type="transmembrane region" description="Helical" evidence="7">
    <location>
        <begin position="404"/>
        <end position="428"/>
    </location>
</feature>
<dbReference type="InterPro" id="IPR004681">
    <property type="entry name" value="TRAP_DctM"/>
</dbReference>
<evidence type="ECO:0000256" key="2">
    <source>
        <dbReference type="ARBA" id="ARBA00022475"/>
    </source>
</evidence>
<sequence>MDLTLISIILAVGMLAMLALGVWVSFTLIFIGGLGLILSENYQIGLLFSTSSWGASTAWSLTALPLFIWMGEVLFRTRLSEDLFKGLSPWLGGVPGKLFHVNILSCGIFAAVSGSSAATAATIGRMTLPELKKQGYSERMAIGTLAGSGTLGLLIPPSIILIVYGVAAEVSIARLFIAGALPGLLLVALFMGYTMIWGLMHKDELPQQTREQVSWSVKIKALKQLLPVVGLIGFVLGSIYGGITTPTEAAAIGVTGALIIAAVTGSLNMNSFMESLMGAVKSSCMITFILIGAHFLTLAMGFLGIPKELAVWIGGMDLSPMELILYLTVLFVILGCFLDGISVVVLTVAVVLPMVDAAGIDLLWFGIFIVLVVEMSQITPPVGFNLFVIQSLTGRNIIYVARAALPFFLLIGAAIVLVTLFPEIVTYLPTTMSQR</sequence>
<keyword evidence="2" id="KW-1003">Cell membrane</keyword>
<feature type="domain" description="TRAP C4-dicarboxylate transport system permease DctM subunit" evidence="8">
    <location>
        <begin position="12"/>
        <end position="424"/>
    </location>
</feature>
<feature type="transmembrane region" description="Helical" evidence="7">
    <location>
        <begin position="362"/>
        <end position="384"/>
    </location>
</feature>
<dbReference type="AlphaFoldDB" id="A0A0K6IMU4"/>
<feature type="transmembrane region" description="Helical" evidence="7">
    <location>
        <begin position="172"/>
        <end position="200"/>
    </location>
</feature>
<comment type="function">
    <text evidence="7">Part of the tripartite ATP-independent periplasmic (TRAP) transport system.</text>
</comment>
<evidence type="ECO:0000256" key="3">
    <source>
        <dbReference type="ARBA" id="ARBA00022519"/>
    </source>
</evidence>
<feature type="transmembrane region" description="Helical" evidence="7">
    <location>
        <begin position="98"/>
        <end position="121"/>
    </location>
</feature>
<comment type="similarity">
    <text evidence="7">Belongs to the TRAP transporter large permease family.</text>
</comment>
<dbReference type="PANTHER" id="PTHR33362">
    <property type="entry name" value="SIALIC ACID TRAP TRANSPORTER PERMEASE PROTEIN SIAT-RELATED"/>
    <property type="match status" value="1"/>
</dbReference>
<dbReference type="STRING" id="1137284.GCA_001418205_02472"/>
<evidence type="ECO:0000313" key="9">
    <source>
        <dbReference type="EMBL" id="CUB04602.1"/>
    </source>
</evidence>
<dbReference type="InterPro" id="IPR010656">
    <property type="entry name" value="DctM"/>
</dbReference>
<evidence type="ECO:0000256" key="1">
    <source>
        <dbReference type="ARBA" id="ARBA00004429"/>
    </source>
</evidence>
<protein>
    <recommendedName>
        <fullName evidence="7">TRAP transporter large permease protein</fullName>
    </recommendedName>
</protein>
<organism evidence="9 10">
    <name type="scientific">Marinomonas fungiae</name>
    <dbReference type="NCBI Taxonomy" id="1137284"/>
    <lineage>
        <taxon>Bacteria</taxon>
        <taxon>Pseudomonadati</taxon>
        <taxon>Pseudomonadota</taxon>
        <taxon>Gammaproteobacteria</taxon>
        <taxon>Oceanospirillales</taxon>
        <taxon>Oceanospirillaceae</taxon>
        <taxon>Marinomonas</taxon>
    </lineage>
</organism>
<keyword evidence="10" id="KW-1185">Reference proteome</keyword>
<keyword evidence="5 7" id="KW-1133">Transmembrane helix</keyword>
<dbReference type="Proteomes" id="UP000182769">
    <property type="component" value="Unassembled WGS sequence"/>
</dbReference>
<dbReference type="PANTHER" id="PTHR33362:SF5">
    <property type="entry name" value="C4-DICARBOXYLATE TRAP TRANSPORTER LARGE PERMEASE PROTEIN DCTM"/>
    <property type="match status" value="1"/>
</dbReference>